<evidence type="ECO:0000256" key="3">
    <source>
        <dbReference type="ARBA" id="ARBA00023180"/>
    </source>
</evidence>
<evidence type="ECO:0000313" key="6">
    <source>
        <dbReference type="EMBL" id="MBB5137945.1"/>
    </source>
</evidence>
<gene>
    <name evidence="6" type="ORF">HNP84_007698</name>
</gene>
<keyword evidence="3" id="KW-0325">Glycoprotein</keyword>
<feature type="domain" description="Strictosidine synthase conserved region" evidence="5">
    <location>
        <begin position="165"/>
        <end position="257"/>
    </location>
</feature>
<dbReference type="Gene3D" id="2.120.10.30">
    <property type="entry name" value="TolB, C-terminal domain"/>
    <property type="match status" value="1"/>
</dbReference>
<dbReference type="InterPro" id="IPR011042">
    <property type="entry name" value="6-blade_b-propeller_TolB-like"/>
</dbReference>
<comment type="similarity">
    <text evidence="1">Belongs to the strictosidine synthase family.</text>
</comment>
<protein>
    <submittedName>
        <fullName evidence="6">Sugar lactone lactonase YvrE</fullName>
    </submittedName>
</protein>
<comment type="caution">
    <text evidence="6">The sequence shown here is derived from an EMBL/GenBank/DDBJ whole genome shotgun (WGS) entry which is preliminary data.</text>
</comment>
<feature type="transmembrane region" description="Helical" evidence="4">
    <location>
        <begin position="12"/>
        <end position="37"/>
    </location>
</feature>
<dbReference type="EMBL" id="JACHGN010000020">
    <property type="protein sequence ID" value="MBB5137945.1"/>
    <property type="molecule type" value="Genomic_DNA"/>
</dbReference>
<dbReference type="GO" id="GO:0016787">
    <property type="term" value="F:hydrolase activity"/>
    <property type="evidence" value="ECO:0007669"/>
    <property type="project" value="TreeGrafter"/>
</dbReference>
<keyword evidence="2" id="KW-0597">Phosphoprotein</keyword>
<dbReference type="Pfam" id="PF20067">
    <property type="entry name" value="SSL_N"/>
    <property type="match status" value="1"/>
</dbReference>
<evidence type="ECO:0000313" key="7">
    <source>
        <dbReference type="Proteomes" id="UP000578449"/>
    </source>
</evidence>
<dbReference type="Pfam" id="PF03088">
    <property type="entry name" value="Str_synth"/>
    <property type="match status" value="1"/>
</dbReference>
<evidence type="ECO:0000256" key="4">
    <source>
        <dbReference type="SAM" id="Phobius"/>
    </source>
</evidence>
<dbReference type="PANTHER" id="PTHR10426">
    <property type="entry name" value="STRICTOSIDINE SYNTHASE-RELATED"/>
    <property type="match status" value="1"/>
</dbReference>
<evidence type="ECO:0000259" key="5">
    <source>
        <dbReference type="Pfam" id="PF03088"/>
    </source>
</evidence>
<accession>A0A840PPK0</accession>
<dbReference type="PANTHER" id="PTHR10426:SF88">
    <property type="entry name" value="ADIPOCYTE PLASMA MEMBRANE-ASSOCIATED PROTEIN HEMOMUCIN-RELATED"/>
    <property type="match status" value="1"/>
</dbReference>
<evidence type="ECO:0000256" key="1">
    <source>
        <dbReference type="ARBA" id="ARBA00009191"/>
    </source>
</evidence>
<name>A0A840PPK0_9ACTN</name>
<keyword evidence="4" id="KW-0472">Membrane</keyword>
<organism evidence="6 7">
    <name type="scientific">Thermocatellispora tengchongensis</name>
    <dbReference type="NCBI Taxonomy" id="1073253"/>
    <lineage>
        <taxon>Bacteria</taxon>
        <taxon>Bacillati</taxon>
        <taxon>Actinomycetota</taxon>
        <taxon>Actinomycetes</taxon>
        <taxon>Streptosporangiales</taxon>
        <taxon>Streptosporangiaceae</taxon>
        <taxon>Thermocatellispora</taxon>
    </lineage>
</organism>
<dbReference type="InterPro" id="IPR018119">
    <property type="entry name" value="Strictosidine_synth_cons-reg"/>
</dbReference>
<dbReference type="InterPro" id="IPR006311">
    <property type="entry name" value="TAT_signal"/>
</dbReference>
<dbReference type="PROSITE" id="PS51318">
    <property type="entry name" value="TAT"/>
    <property type="match status" value="1"/>
</dbReference>
<dbReference type="SUPFAM" id="SSF63829">
    <property type="entry name" value="Calcium-dependent phosphotriesterase"/>
    <property type="match status" value="1"/>
</dbReference>
<keyword evidence="7" id="KW-1185">Reference proteome</keyword>
<dbReference type="RefSeq" id="WP_185054820.1">
    <property type="nucleotide sequence ID" value="NZ_BAABIX010000020.1"/>
</dbReference>
<reference evidence="6 7" key="1">
    <citation type="submission" date="2020-08" db="EMBL/GenBank/DDBJ databases">
        <title>Genomic Encyclopedia of Type Strains, Phase IV (KMG-IV): sequencing the most valuable type-strain genomes for metagenomic binning, comparative biology and taxonomic classification.</title>
        <authorList>
            <person name="Goeker M."/>
        </authorList>
    </citation>
    <scope>NUCLEOTIDE SEQUENCE [LARGE SCALE GENOMIC DNA]</scope>
    <source>
        <strain evidence="6 7">DSM 45615</strain>
    </source>
</reference>
<proteinExistence type="inferred from homology"/>
<sequence length="377" mass="39599">MPKPRTRRRRLLRAGAAALALAAVLVAVLVAGFLLLVDPPVRPFDPVAWTPAPGLTVAAGRTDTAAASRIRTLAAVEGPEDVAVSASGEVFAGDRNGKIVRLRPGAAAPEVFADVGGRPLGLAFDGDGDLLVANHGVGLQSVSPSGAVTLLASSAAGRPILSANDLVVGADGAVYLSDSTWKHNSTTMGPLNSFAVYDFLEGRPHGRVIRYDPGTRTASELASGLYFPNGMVLAPDRRSLLVAESTRYRVTRIWLTGDRAGAREVFLDRLPGIADGLTVADGRILVPAYDRVAALDGIVLPRAWARQILIRTPPRLYRDPDGAGSGMVLVLSHDGEVLRRLDGFAEAPTNVVPWRGQWLLGTLSGGTVRTLPDPLAG</sequence>
<dbReference type="Proteomes" id="UP000578449">
    <property type="component" value="Unassembled WGS sequence"/>
</dbReference>
<keyword evidence="4" id="KW-1133">Transmembrane helix</keyword>
<keyword evidence="4" id="KW-0812">Transmembrane</keyword>
<dbReference type="AlphaFoldDB" id="A0A840PPK0"/>
<evidence type="ECO:0000256" key="2">
    <source>
        <dbReference type="ARBA" id="ARBA00022553"/>
    </source>
</evidence>